<evidence type="ECO:0000256" key="3">
    <source>
        <dbReference type="ARBA" id="ARBA00023002"/>
    </source>
</evidence>
<reference evidence="8" key="1">
    <citation type="journal article" date="2013" name="Science">
        <title>The Amborella genome and the evolution of flowering plants.</title>
        <authorList>
            <consortium name="Amborella Genome Project"/>
        </authorList>
    </citation>
    <scope>NUCLEOTIDE SEQUENCE [LARGE SCALE GENOMIC DNA]</scope>
</reference>
<protein>
    <recommendedName>
        <fullName evidence="9">Cytochrome P450</fullName>
    </recommendedName>
</protein>
<dbReference type="Pfam" id="PF00067">
    <property type="entry name" value="p450"/>
    <property type="match status" value="1"/>
</dbReference>
<sequence length="482" mass="53830">MALLFVLYSLFLLSSLLLLRHFYHNTPGPNPKASYSGPKAYPILGNLIEFVLNRHRFLEWMTEMLSRSPTQTVTLRRLGGVRGIVTANPLNVEYMLKNNFENYPKGPKFISLLHDFIGDGIFNSDGDTWKIQRKMASFEFSTKSLRSFVLSMVQSEINQRLIPLLEFASSNHKLIDLQDVLERFAFDNVCKVAFGEDPACLECFPMSSGQNLENSSQESSVFGKNSTITGKTTGQSSVNSVEKSGFSGESYGTSIDTSENSGHLSEVSGEILVDFDEFEDVSREKEVLTLPKNAFLAAFEEATVLCAARFLSAVPQFWKVLKFFHVASEKKISDCIRVVHGFANGIIRARRAGMESNGQDLMSSSSADQRLGEHIKEMNGQDRLLCSAANQRLASCDEPRKEKNGHDRHLRSAEDQRRPGSALALHGRSTGWIVRRDPPRRGRKLHLGGSRHHVISADVVLLAADVVPRSRTEHPSRDPKHS</sequence>
<keyword evidence="4" id="KW-0408">Iron</keyword>
<feature type="signal peptide" evidence="6">
    <location>
        <begin position="1"/>
        <end position="18"/>
    </location>
</feature>
<evidence type="ECO:0000313" key="7">
    <source>
        <dbReference type="EMBL" id="ERM99088.1"/>
    </source>
</evidence>
<dbReference type="GO" id="GO:0005506">
    <property type="term" value="F:iron ion binding"/>
    <property type="evidence" value="ECO:0007669"/>
    <property type="project" value="InterPro"/>
</dbReference>
<feature type="chain" id="PRO_5004806876" description="Cytochrome P450" evidence="6">
    <location>
        <begin position="19"/>
        <end position="482"/>
    </location>
</feature>
<dbReference type="SUPFAM" id="SSF48264">
    <property type="entry name" value="Cytochrome P450"/>
    <property type="match status" value="1"/>
</dbReference>
<proteinExistence type="inferred from homology"/>
<keyword evidence="3" id="KW-0560">Oxidoreductase</keyword>
<evidence type="ECO:0000256" key="5">
    <source>
        <dbReference type="SAM" id="MobiDB-lite"/>
    </source>
</evidence>
<dbReference type="Gene3D" id="1.10.630.10">
    <property type="entry name" value="Cytochrome P450"/>
    <property type="match status" value="1"/>
</dbReference>
<dbReference type="PANTHER" id="PTHR24296">
    <property type="entry name" value="CYTOCHROME P450"/>
    <property type="match status" value="1"/>
</dbReference>
<keyword evidence="2" id="KW-0479">Metal-binding</keyword>
<evidence type="ECO:0000256" key="1">
    <source>
        <dbReference type="ARBA" id="ARBA00010617"/>
    </source>
</evidence>
<dbReference type="AlphaFoldDB" id="W1NUU9"/>
<evidence type="ECO:0000256" key="6">
    <source>
        <dbReference type="SAM" id="SignalP"/>
    </source>
</evidence>
<dbReference type="InterPro" id="IPR001128">
    <property type="entry name" value="Cyt_P450"/>
</dbReference>
<evidence type="ECO:0008006" key="9">
    <source>
        <dbReference type="Google" id="ProtNLM"/>
    </source>
</evidence>
<dbReference type="Proteomes" id="UP000017836">
    <property type="component" value="Unassembled WGS sequence"/>
</dbReference>
<dbReference type="HOGENOM" id="CLU_566662_0_0_1"/>
<dbReference type="InterPro" id="IPR036396">
    <property type="entry name" value="Cyt_P450_sf"/>
</dbReference>
<keyword evidence="6" id="KW-0732">Signal</keyword>
<feature type="compositionally biased region" description="Basic and acidic residues" evidence="5">
    <location>
        <begin position="396"/>
        <end position="418"/>
    </location>
</feature>
<name>W1NUU9_AMBTC</name>
<accession>W1NUU9</accession>
<dbReference type="GO" id="GO:0020037">
    <property type="term" value="F:heme binding"/>
    <property type="evidence" value="ECO:0007669"/>
    <property type="project" value="InterPro"/>
</dbReference>
<evidence type="ECO:0000256" key="2">
    <source>
        <dbReference type="ARBA" id="ARBA00022723"/>
    </source>
</evidence>
<comment type="similarity">
    <text evidence="1">Belongs to the cytochrome P450 family.</text>
</comment>
<keyword evidence="8" id="KW-1185">Reference proteome</keyword>
<dbReference type="eggNOG" id="KOG0157">
    <property type="taxonomic scope" value="Eukaryota"/>
</dbReference>
<dbReference type="Gramene" id="ERM99088">
    <property type="protein sequence ID" value="ERM99088"/>
    <property type="gene ID" value="AMTR_s00101p00116640"/>
</dbReference>
<organism evidence="7 8">
    <name type="scientific">Amborella trichopoda</name>
    <dbReference type="NCBI Taxonomy" id="13333"/>
    <lineage>
        <taxon>Eukaryota</taxon>
        <taxon>Viridiplantae</taxon>
        <taxon>Streptophyta</taxon>
        <taxon>Embryophyta</taxon>
        <taxon>Tracheophyta</taxon>
        <taxon>Spermatophyta</taxon>
        <taxon>Magnoliopsida</taxon>
        <taxon>Amborellales</taxon>
        <taxon>Amborellaceae</taxon>
        <taxon>Amborella</taxon>
    </lineage>
</organism>
<dbReference type="EMBL" id="KI395058">
    <property type="protein sequence ID" value="ERM99088.1"/>
    <property type="molecule type" value="Genomic_DNA"/>
</dbReference>
<evidence type="ECO:0000313" key="8">
    <source>
        <dbReference type="Proteomes" id="UP000017836"/>
    </source>
</evidence>
<feature type="region of interest" description="Disordered" evidence="5">
    <location>
        <begin position="396"/>
        <end position="448"/>
    </location>
</feature>
<dbReference type="GO" id="GO:0004497">
    <property type="term" value="F:monooxygenase activity"/>
    <property type="evidence" value="ECO:0007669"/>
    <property type="project" value="InterPro"/>
</dbReference>
<gene>
    <name evidence="7" type="ORF">AMTR_s00101p00116640</name>
</gene>
<evidence type="ECO:0000256" key="4">
    <source>
        <dbReference type="ARBA" id="ARBA00023004"/>
    </source>
</evidence>
<dbReference type="GO" id="GO:0016705">
    <property type="term" value="F:oxidoreductase activity, acting on paired donors, with incorporation or reduction of molecular oxygen"/>
    <property type="evidence" value="ECO:0007669"/>
    <property type="project" value="InterPro"/>
</dbReference>